<feature type="region of interest" description="Disordered" evidence="4">
    <location>
        <begin position="272"/>
        <end position="293"/>
    </location>
</feature>
<feature type="compositionally biased region" description="Basic and acidic residues" evidence="4">
    <location>
        <begin position="280"/>
        <end position="293"/>
    </location>
</feature>
<feature type="domain" description="Lipoyl-binding" evidence="5">
    <location>
        <begin position="48"/>
        <end position="124"/>
    </location>
</feature>
<dbReference type="SUPFAM" id="SSF52777">
    <property type="entry name" value="CoA-dependent acyltransferases"/>
    <property type="match status" value="1"/>
</dbReference>
<dbReference type="GeneID" id="9470923"/>
<dbReference type="ESTHER" id="phyit-d0nhj8">
    <property type="family name" value="Epoxide_hydrolase"/>
</dbReference>
<dbReference type="Pfam" id="PF00561">
    <property type="entry name" value="Abhydrolase_1"/>
    <property type="match status" value="1"/>
</dbReference>
<name>D0NHJ8_PHYIT</name>
<dbReference type="EC" id="2.3.1.-" evidence="3"/>
<protein>
    <recommendedName>
        <fullName evidence="3">Dihydrolipoamide acetyltransferase component of pyruvate dehydrogenase complex</fullName>
        <ecNumber evidence="3">2.3.1.-</ecNumber>
    </recommendedName>
</protein>
<dbReference type="Pfam" id="PF00198">
    <property type="entry name" value="2-oxoacid_dh"/>
    <property type="match status" value="1"/>
</dbReference>
<gene>
    <name evidence="7" type="ORF">PITG_11929</name>
</gene>
<comment type="cofactor">
    <cofactor evidence="3">
        <name>(R)-lipoate</name>
        <dbReference type="ChEBI" id="CHEBI:83088"/>
    </cofactor>
</comment>
<dbReference type="STRING" id="403677.D0NHJ8"/>
<dbReference type="Pfam" id="PF02817">
    <property type="entry name" value="E3_binding"/>
    <property type="match status" value="1"/>
</dbReference>
<evidence type="ECO:0000256" key="2">
    <source>
        <dbReference type="ARBA" id="ARBA00022823"/>
    </source>
</evidence>
<proteinExistence type="inferred from homology"/>
<dbReference type="Pfam" id="PF00364">
    <property type="entry name" value="Biotin_lipoyl"/>
    <property type="match status" value="1"/>
</dbReference>
<dbReference type="InterPro" id="IPR029058">
    <property type="entry name" value="AB_hydrolase_fold"/>
</dbReference>
<reference evidence="8" key="1">
    <citation type="journal article" date="2009" name="Nature">
        <title>Genome sequence and analysis of the Irish potato famine pathogen Phytophthora infestans.</title>
        <authorList>
            <consortium name="The Broad Institute Genome Sequencing Platform"/>
            <person name="Haas B.J."/>
            <person name="Kamoun S."/>
            <person name="Zody M.C."/>
            <person name="Jiang R.H."/>
            <person name="Handsaker R.E."/>
            <person name="Cano L.M."/>
            <person name="Grabherr M."/>
            <person name="Kodira C.D."/>
            <person name="Raffaele S."/>
            <person name="Torto-Alalibo T."/>
            <person name="Bozkurt T.O."/>
            <person name="Ah-Fong A.M."/>
            <person name="Alvarado L."/>
            <person name="Anderson V.L."/>
            <person name="Armstrong M.R."/>
            <person name="Avrova A."/>
            <person name="Baxter L."/>
            <person name="Beynon J."/>
            <person name="Boevink P.C."/>
            <person name="Bollmann S.R."/>
            <person name="Bos J.I."/>
            <person name="Bulone V."/>
            <person name="Cai G."/>
            <person name="Cakir C."/>
            <person name="Carrington J.C."/>
            <person name="Chawner M."/>
            <person name="Conti L."/>
            <person name="Costanzo S."/>
            <person name="Ewan R."/>
            <person name="Fahlgren N."/>
            <person name="Fischbach M.A."/>
            <person name="Fugelstad J."/>
            <person name="Gilroy E.M."/>
            <person name="Gnerre S."/>
            <person name="Green P.J."/>
            <person name="Grenville-Briggs L.J."/>
            <person name="Griffith J."/>
            <person name="Grunwald N.J."/>
            <person name="Horn K."/>
            <person name="Horner N.R."/>
            <person name="Hu C.H."/>
            <person name="Huitema E."/>
            <person name="Jeong D.H."/>
            <person name="Jones A.M."/>
            <person name="Jones J.D."/>
            <person name="Jones R.W."/>
            <person name="Karlsson E.K."/>
            <person name="Kunjeti S.G."/>
            <person name="Lamour K."/>
            <person name="Liu Z."/>
            <person name="Ma L."/>
            <person name="Maclean D."/>
            <person name="Chibucos M.C."/>
            <person name="McDonald H."/>
            <person name="McWalters J."/>
            <person name="Meijer H.J."/>
            <person name="Morgan W."/>
            <person name="Morris P.F."/>
            <person name="Munro C.A."/>
            <person name="O'Neill K."/>
            <person name="Ospina-Giraldo M."/>
            <person name="Pinzon A."/>
            <person name="Pritchard L."/>
            <person name="Ramsahoye B."/>
            <person name="Ren Q."/>
            <person name="Restrepo S."/>
            <person name="Roy S."/>
            <person name="Sadanandom A."/>
            <person name="Savidor A."/>
            <person name="Schornack S."/>
            <person name="Schwartz D.C."/>
            <person name="Schumann U.D."/>
            <person name="Schwessinger B."/>
            <person name="Seyer L."/>
            <person name="Sharpe T."/>
            <person name="Silvar C."/>
            <person name="Song J."/>
            <person name="Studholme D.J."/>
            <person name="Sykes S."/>
            <person name="Thines M."/>
            <person name="van de Vondervoort P.J."/>
            <person name="Phuntumart V."/>
            <person name="Wawra S."/>
            <person name="Weide R."/>
            <person name="Win J."/>
            <person name="Young C."/>
            <person name="Zhou S."/>
            <person name="Fry W."/>
            <person name="Meyers B.C."/>
            <person name="van West P."/>
            <person name="Ristaino J."/>
            <person name="Govers F."/>
            <person name="Birch P.R."/>
            <person name="Whisson S.C."/>
            <person name="Judelson H.S."/>
            <person name="Nusbaum C."/>
        </authorList>
    </citation>
    <scope>NUCLEOTIDE SEQUENCE [LARGE SCALE GENOMIC DNA]</scope>
    <source>
        <strain evidence="8">T30-4</strain>
    </source>
</reference>
<dbReference type="EMBL" id="DS028138">
    <property type="protein sequence ID" value="EEY58923.1"/>
    <property type="molecule type" value="Genomic_DNA"/>
</dbReference>
<evidence type="ECO:0000256" key="3">
    <source>
        <dbReference type="RuleBase" id="RU003423"/>
    </source>
</evidence>
<dbReference type="GO" id="GO:0006086">
    <property type="term" value="P:pyruvate decarboxylation to acetyl-CoA"/>
    <property type="evidence" value="ECO:0007669"/>
    <property type="project" value="InterPro"/>
</dbReference>
<dbReference type="HOGENOM" id="CLU_394572_0_0_1"/>
<dbReference type="RefSeq" id="XP_002901396.1">
    <property type="nucleotide sequence ID" value="XM_002901350.1"/>
</dbReference>
<dbReference type="PROSITE" id="PS51826">
    <property type="entry name" value="PSBD"/>
    <property type="match status" value="1"/>
</dbReference>
<keyword evidence="8" id="KW-1185">Reference proteome</keyword>
<dbReference type="Gene3D" id="2.40.50.100">
    <property type="match status" value="1"/>
</dbReference>
<dbReference type="SUPFAM" id="SSF53474">
    <property type="entry name" value="alpha/beta-Hydrolases"/>
    <property type="match status" value="1"/>
</dbReference>
<dbReference type="eggNOG" id="KOG4178">
    <property type="taxonomic scope" value="Eukaryota"/>
</dbReference>
<dbReference type="SUPFAM" id="SSF47005">
    <property type="entry name" value="Peripheral subunit-binding domain of 2-oxo acid dehydrogenase complex"/>
    <property type="match status" value="1"/>
</dbReference>
<dbReference type="eggNOG" id="KOG0557">
    <property type="taxonomic scope" value="Eukaryota"/>
</dbReference>
<dbReference type="SUPFAM" id="SSF51230">
    <property type="entry name" value="Single hybrid motif"/>
    <property type="match status" value="1"/>
</dbReference>
<dbReference type="PANTHER" id="PTHR23151:SF90">
    <property type="entry name" value="DIHYDROLIPOYLLYSINE-RESIDUE ACETYLTRANSFERASE COMPONENT OF PYRUVATE DEHYDROGENASE COMPLEX, MITOCHONDRIAL-RELATED"/>
    <property type="match status" value="1"/>
</dbReference>
<dbReference type="InterPro" id="IPR036625">
    <property type="entry name" value="E3-bd_dom_sf"/>
</dbReference>
<dbReference type="InParanoid" id="D0NHJ8"/>
<dbReference type="GO" id="GO:0004742">
    <property type="term" value="F:dihydrolipoyllysine-residue acetyltransferase activity"/>
    <property type="evidence" value="ECO:0007669"/>
    <property type="project" value="TreeGrafter"/>
</dbReference>
<accession>D0NHJ8</accession>
<dbReference type="PANTHER" id="PTHR23151">
    <property type="entry name" value="DIHYDROLIPOAMIDE ACETYL/SUCCINYL-TRANSFERASE-RELATED"/>
    <property type="match status" value="1"/>
</dbReference>
<evidence type="ECO:0000256" key="1">
    <source>
        <dbReference type="ARBA" id="ARBA00007317"/>
    </source>
</evidence>
<dbReference type="InterPro" id="IPR000639">
    <property type="entry name" value="Epox_hydrolase-like"/>
</dbReference>
<dbReference type="InterPro" id="IPR000073">
    <property type="entry name" value="AB_hydrolase_1"/>
</dbReference>
<dbReference type="InterPro" id="IPR004167">
    <property type="entry name" value="PSBD"/>
</dbReference>
<dbReference type="Gene3D" id="3.40.50.1820">
    <property type="entry name" value="alpha/beta hydrolase"/>
    <property type="match status" value="1"/>
</dbReference>
<dbReference type="PROSITE" id="PS50968">
    <property type="entry name" value="BIOTINYL_LIPOYL"/>
    <property type="match status" value="1"/>
</dbReference>
<sequence length="699" mass="75941">MQRFQTALRNKNVWQRAAVFDVHHASAAARREASMAMSARSFSSLPDHEVVGLPALSPTMEVGTIAKWNKQEGDQISAGDVVCEVETDKAVVDYEATDDSYLAKILVQAGSGEIAVGQPIFVTVMEKKDMAAFKDFSADAAPAVEAAPVTPAVEAAPAAAPATPAPAAATPASTPASGRVFASPLAKKVARESGAVLSVINGSGPNGRIVKADVDAALAAGTAAPAQTADAAAPCCGCYCGTDRHGQLHGLPDQPGGPGRRPAVHATEAGRAALPLVDQPDDRQASGRACTSERRPWRGGAAVCERLHRTRRFARYAQGAGRQLELEGLVHPSIQGREREPDGVHVCRWRCGPRVEPARRRRLLWPRPTTSLAGIVRPDQACLLGLGTIEKKVVPNDDPNAEQIYKYAQVMTATLACDHRVIDGAVGAQWLATFKELVEDPLKMILNNHGPGIPLLGRMRAQVRTRRLWHQKVTGDLAGLLDFLNIPRAVFVGHDWGGALIWCMCLFHPERVIAACGICTPYFPQGDACVEYDKLIPAIPQFLYMKLLGDSKRAAKLLDKDPRRIFTAMYQNVNDSTDSVHTQRSELLSDAELDYYVAEYSRSGFFGSCSYYSQRKCDFEDEKDLPRVIKHEALYVGAVDDPILKPELAAGMPRVMPNLKQELVHGGGHWLLWEKKDEVIDILQRWLKNLDLSKTAAGL</sequence>
<evidence type="ECO:0000256" key="4">
    <source>
        <dbReference type="SAM" id="MobiDB-lite"/>
    </source>
</evidence>
<comment type="similarity">
    <text evidence="1 3">Belongs to the 2-oxoacid dehydrogenase family.</text>
</comment>
<keyword evidence="7" id="KW-0670">Pyruvate</keyword>
<keyword evidence="3" id="KW-0012">Acyltransferase</keyword>
<dbReference type="VEuPathDB" id="FungiDB:PITG_11929"/>
<dbReference type="Proteomes" id="UP000006643">
    <property type="component" value="Unassembled WGS sequence"/>
</dbReference>
<dbReference type="PRINTS" id="PR00412">
    <property type="entry name" value="EPOXHYDRLASE"/>
</dbReference>
<dbReference type="GO" id="GO:0045254">
    <property type="term" value="C:pyruvate dehydrogenase complex"/>
    <property type="evidence" value="ECO:0007669"/>
    <property type="project" value="InterPro"/>
</dbReference>
<dbReference type="InterPro" id="IPR045257">
    <property type="entry name" value="E2/Pdx1"/>
</dbReference>
<keyword evidence="2 3" id="KW-0450">Lipoyl</keyword>
<dbReference type="InterPro" id="IPR023213">
    <property type="entry name" value="CAT-like_dom_sf"/>
</dbReference>
<dbReference type="InterPro" id="IPR000089">
    <property type="entry name" value="Biotin_lipoyl"/>
</dbReference>
<dbReference type="CDD" id="cd06849">
    <property type="entry name" value="lipoyl_domain"/>
    <property type="match status" value="1"/>
</dbReference>
<dbReference type="InterPro" id="IPR011053">
    <property type="entry name" value="Single_hybrid_motif"/>
</dbReference>
<dbReference type="Gene3D" id="4.10.320.10">
    <property type="entry name" value="E3-binding domain"/>
    <property type="match status" value="1"/>
</dbReference>
<dbReference type="KEGG" id="pif:PITG_11929"/>
<dbReference type="AlphaFoldDB" id="D0NHJ8"/>
<evidence type="ECO:0000313" key="7">
    <source>
        <dbReference type="EMBL" id="EEY58923.1"/>
    </source>
</evidence>
<dbReference type="InterPro" id="IPR001078">
    <property type="entry name" value="2-oxoacid_DH_actylTfrase"/>
</dbReference>
<dbReference type="FunFam" id="2.40.50.100:FF:000010">
    <property type="entry name" value="Acetyltransferase component of pyruvate dehydrogenase complex"/>
    <property type="match status" value="1"/>
</dbReference>
<evidence type="ECO:0000313" key="8">
    <source>
        <dbReference type="Proteomes" id="UP000006643"/>
    </source>
</evidence>
<dbReference type="Gene3D" id="3.30.559.10">
    <property type="entry name" value="Chloramphenicol acetyltransferase-like domain"/>
    <property type="match status" value="1"/>
</dbReference>
<feature type="domain" description="Peripheral subunit-binding (PSBD)" evidence="6">
    <location>
        <begin position="181"/>
        <end position="218"/>
    </location>
</feature>
<organism evidence="7 8">
    <name type="scientific">Phytophthora infestans (strain T30-4)</name>
    <name type="common">Potato late blight agent</name>
    <dbReference type="NCBI Taxonomy" id="403677"/>
    <lineage>
        <taxon>Eukaryota</taxon>
        <taxon>Sar</taxon>
        <taxon>Stramenopiles</taxon>
        <taxon>Oomycota</taxon>
        <taxon>Peronosporomycetes</taxon>
        <taxon>Peronosporales</taxon>
        <taxon>Peronosporaceae</taxon>
        <taxon>Phytophthora</taxon>
    </lineage>
</organism>
<evidence type="ECO:0000259" key="5">
    <source>
        <dbReference type="PROSITE" id="PS50968"/>
    </source>
</evidence>
<keyword evidence="3" id="KW-0808">Transferase</keyword>
<evidence type="ECO:0000259" key="6">
    <source>
        <dbReference type="PROSITE" id="PS51826"/>
    </source>
</evidence>
<dbReference type="OrthoDB" id="408373at2759"/>